<keyword evidence="8" id="KW-0449">Lipoprotein</keyword>
<keyword evidence="3 8" id="KW-0808">Transferase</keyword>
<dbReference type="KEGG" id="adin:H7849_20255"/>
<keyword evidence="9" id="KW-1185">Reference proteome</keyword>
<dbReference type="PANTHER" id="PTHR30589">
    <property type="entry name" value="PROLIPOPROTEIN DIACYLGLYCERYL TRANSFERASE"/>
    <property type="match status" value="1"/>
</dbReference>
<name>A0A7G8BFR7_9BACT</name>
<keyword evidence="2" id="KW-1003">Cell membrane</keyword>
<gene>
    <name evidence="8" type="ORF">H7849_20255</name>
</gene>
<evidence type="ECO:0000313" key="9">
    <source>
        <dbReference type="Proteomes" id="UP000515312"/>
    </source>
</evidence>
<protein>
    <submittedName>
        <fullName evidence="8">Prolipoprotein diacylglyceryl transferase</fullName>
    </submittedName>
</protein>
<proteinExistence type="inferred from homology"/>
<feature type="transmembrane region" description="Helical" evidence="7">
    <location>
        <begin position="45"/>
        <end position="69"/>
    </location>
</feature>
<feature type="transmembrane region" description="Helical" evidence="7">
    <location>
        <begin position="174"/>
        <end position="193"/>
    </location>
</feature>
<sequence length="258" mass="27899">MHPRLFQFGHIAIPTYGVLVAIALVAALAMAVHTARRLALDPNKIWNLSLIGIFTALLGSRLILVLVHLSDFLAHPFWMLGLVTIRSRGIVYGGILLAICACIGYILSVGLPLRRTLDCLAPAVALGLAISSLGAFAAGSDYGTPTDKPWGIIYKHGLAALWSGTPLGVRLHPVQPYEALTLFLLLALLLLWLSRQRHDGDVAGTFLFAYGVALYFLDFYRGDRSFVFQGAISLTQILAAALMLAGAALWIRRKPSAL</sequence>
<evidence type="ECO:0000256" key="1">
    <source>
        <dbReference type="ARBA" id="ARBA00007150"/>
    </source>
</evidence>
<keyword evidence="6 7" id="KW-0472">Membrane</keyword>
<organism evidence="8 9">
    <name type="scientific">Alloacidobacterium dinghuense</name>
    <dbReference type="NCBI Taxonomy" id="2763107"/>
    <lineage>
        <taxon>Bacteria</taxon>
        <taxon>Pseudomonadati</taxon>
        <taxon>Acidobacteriota</taxon>
        <taxon>Terriglobia</taxon>
        <taxon>Terriglobales</taxon>
        <taxon>Acidobacteriaceae</taxon>
        <taxon>Alloacidobacterium</taxon>
    </lineage>
</organism>
<feature type="transmembrane region" description="Helical" evidence="7">
    <location>
        <begin position="226"/>
        <end position="251"/>
    </location>
</feature>
<keyword evidence="4 7" id="KW-0812">Transmembrane</keyword>
<dbReference type="PANTHER" id="PTHR30589:SF0">
    <property type="entry name" value="PHOSPHATIDYLGLYCEROL--PROLIPOPROTEIN DIACYLGLYCERYL TRANSFERASE"/>
    <property type="match status" value="1"/>
</dbReference>
<dbReference type="GO" id="GO:0042158">
    <property type="term" value="P:lipoprotein biosynthetic process"/>
    <property type="evidence" value="ECO:0007669"/>
    <property type="project" value="InterPro"/>
</dbReference>
<evidence type="ECO:0000256" key="3">
    <source>
        <dbReference type="ARBA" id="ARBA00022679"/>
    </source>
</evidence>
<accession>A0A7G8BFR7</accession>
<reference evidence="8 9" key="1">
    <citation type="submission" date="2020-08" db="EMBL/GenBank/DDBJ databases">
        <title>Edaphobacter telluris sp. nov. and Acidobacterium dinghuensis sp. nov., two acidobacteria isolated from forest soil.</title>
        <authorList>
            <person name="Fu J."/>
            <person name="Qiu L."/>
        </authorList>
    </citation>
    <scope>NUCLEOTIDE SEQUENCE [LARGE SCALE GENOMIC DNA]</scope>
    <source>
        <strain evidence="8">4Y35</strain>
    </source>
</reference>
<feature type="transmembrane region" description="Helical" evidence="7">
    <location>
        <begin position="202"/>
        <end position="220"/>
    </location>
</feature>
<feature type="transmembrane region" description="Helical" evidence="7">
    <location>
        <begin position="12"/>
        <end position="33"/>
    </location>
</feature>
<evidence type="ECO:0000256" key="2">
    <source>
        <dbReference type="ARBA" id="ARBA00022475"/>
    </source>
</evidence>
<evidence type="ECO:0000256" key="4">
    <source>
        <dbReference type="ARBA" id="ARBA00022692"/>
    </source>
</evidence>
<dbReference type="InterPro" id="IPR001640">
    <property type="entry name" value="Lgt"/>
</dbReference>
<dbReference type="Proteomes" id="UP000515312">
    <property type="component" value="Chromosome"/>
</dbReference>
<keyword evidence="5 7" id="KW-1133">Transmembrane helix</keyword>
<dbReference type="AlphaFoldDB" id="A0A7G8BFR7"/>
<dbReference type="RefSeq" id="WP_186741981.1">
    <property type="nucleotide sequence ID" value="NZ_CP060394.1"/>
</dbReference>
<evidence type="ECO:0000256" key="7">
    <source>
        <dbReference type="SAM" id="Phobius"/>
    </source>
</evidence>
<evidence type="ECO:0000256" key="5">
    <source>
        <dbReference type="ARBA" id="ARBA00022989"/>
    </source>
</evidence>
<comment type="similarity">
    <text evidence="1">Belongs to the Lgt family.</text>
</comment>
<dbReference type="GO" id="GO:0005886">
    <property type="term" value="C:plasma membrane"/>
    <property type="evidence" value="ECO:0007669"/>
    <property type="project" value="InterPro"/>
</dbReference>
<dbReference type="EMBL" id="CP060394">
    <property type="protein sequence ID" value="QNI31387.1"/>
    <property type="molecule type" value="Genomic_DNA"/>
</dbReference>
<dbReference type="GO" id="GO:0008961">
    <property type="term" value="F:phosphatidylglycerol-prolipoprotein diacylglyceryl transferase activity"/>
    <property type="evidence" value="ECO:0007669"/>
    <property type="project" value="InterPro"/>
</dbReference>
<feature type="transmembrane region" description="Helical" evidence="7">
    <location>
        <begin position="119"/>
        <end position="139"/>
    </location>
</feature>
<feature type="transmembrane region" description="Helical" evidence="7">
    <location>
        <begin position="89"/>
        <end position="107"/>
    </location>
</feature>
<dbReference type="Pfam" id="PF01790">
    <property type="entry name" value="LGT"/>
    <property type="match status" value="1"/>
</dbReference>
<evidence type="ECO:0000313" key="8">
    <source>
        <dbReference type="EMBL" id="QNI31387.1"/>
    </source>
</evidence>
<evidence type="ECO:0000256" key="6">
    <source>
        <dbReference type="ARBA" id="ARBA00023136"/>
    </source>
</evidence>